<accession>A0AAW2FMK7</accession>
<proteinExistence type="inferred from homology"/>
<keyword evidence="8 10" id="KW-0675">Receptor</keyword>
<feature type="transmembrane region" description="Helical" evidence="10">
    <location>
        <begin position="218"/>
        <end position="235"/>
    </location>
</feature>
<evidence type="ECO:0000313" key="11">
    <source>
        <dbReference type="EMBL" id="KAL0117043.1"/>
    </source>
</evidence>
<evidence type="ECO:0000256" key="9">
    <source>
        <dbReference type="ARBA" id="ARBA00023224"/>
    </source>
</evidence>
<keyword evidence="7 10" id="KW-0472">Membrane</keyword>
<feature type="transmembrane region" description="Helical" evidence="10">
    <location>
        <begin position="283"/>
        <end position="307"/>
    </location>
</feature>
<evidence type="ECO:0000256" key="8">
    <source>
        <dbReference type="ARBA" id="ARBA00023170"/>
    </source>
</evidence>
<evidence type="ECO:0000256" key="5">
    <source>
        <dbReference type="ARBA" id="ARBA00022725"/>
    </source>
</evidence>
<gene>
    <name evidence="11" type="ORF">PUN28_010124</name>
</gene>
<dbReference type="InterPro" id="IPR004117">
    <property type="entry name" value="7tm6_olfct_rcpt"/>
</dbReference>
<evidence type="ECO:0000256" key="4">
    <source>
        <dbReference type="ARBA" id="ARBA00022692"/>
    </source>
</evidence>
<feature type="transmembrane region" description="Helical" evidence="10">
    <location>
        <begin position="319"/>
        <end position="338"/>
    </location>
</feature>
<name>A0AAW2FMK7_9HYME</name>
<reference evidence="11 12" key="1">
    <citation type="submission" date="2023-03" db="EMBL/GenBank/DDBJ databases">
        <title>High recombination rates correlate with genetic variation in Cardiocondyla obscurior ants.</title>
        <authorList>
            <person name="Errbii M."/>
        </authorList>
    </citation>
    <scope>NUCLEOTIDE SEQUENCE [LARGE SCALE GENOMIC DNA]</scope>
    <source>
        <strain evidence="11">Alpha-2009</strain>
        <tissue evidence="11">Whole body</tissue>
    </source>
</reference>
<feature type="transmembrane region" description="Helical" evidence="10">
    <location>
        <begin position="53"/>
        <end position="78"/>
    </location>
</feature>
<comment type="caution">
    <text evidence="10">Lacks conserved residue(s) required for the propagation of feature annotation.</text>
</comment>
<keyword evidence="9 10" id="KW-0807">Transducer</keyword>
<organism evidence="11 12">
    <name type="scientific">Cardiocondyla obscurior</name>
    <dbReference type="NCBI Taxonomy" id="286306"/>
    <lineage>
        <taxon>Eukaryota</taxon>
        <taxon>Metazoa</taxon>
        <taxon>Ecdysozoa</taxon>
        <taxon>Arthropoda</taxon>
        <taxon>Hexapoda</taxon>
        <taxon>Insecta</taxon>
        <taxon>Pterygota</taxon>
        <taxon>Neoptera</taxon>
        <taxon>Endopterygota</taxon>
        <taxon>Hymenoptera</taxon>
        <taxon>Apocrita</taxon>
        <taxon>Aculeata</taxon>
        <taxon>Formicoidea</taxon>
        <taxon>Formicidae</taxon>
        <taxon>Myrmicinae</taxon>
        <taxon>Cardiocondyla</taxon>
    </lineage>
</organism>
<keyword evidence="6 10" id="KW-1133">Transmembrane helix</keyword>
<keyword evidence="2" id="KW-1003">Cell membrane</keyword>
<dbReference type="AlphaFoldDB" id="A0AAW2FMK7"/>
<dbReference type="GO" id="GO:0004984">
    <property type="term" value="F:olfactory receptor activity"/>
    <property type="evidence" value="ECO:0007669"/>
    <property type="project" value="InterPro"/>
</dbReference>
<sequence>MHESPSDPWSSSIVVIHDHERYVRLSIQQIRWIMKSIGAWPRPRESSSPINKYVNALTNVICMGLVIFLFVPCVLFVVLEVEDTYSTLKFTGPLSFFTMVFMKYSSLILRRRDIRACIDYIKRDWMNTRRHDDRAIMIKSAEFSRRLVMICAFFTYGSAVFYHIAMPISTGKITEEGSNMTYRPLVYPVARAIIDTHRALISEIFICVQCVAGFVTQSINAAACSLTAVLAMHAYGRLEILMQWIVHLVDGRDDLSSNLDERLATIVEEHVRILRFISLTEKIIHEISLVEIIGCTLNICFLGYYVIMEWHIAEFANQVTYILLLTSFTFNIFIFCYIGELVADQCKRLSEISYMIDWHRLPGRKALAVILMIAMSNSSVKLTAGNIIDLSFSSFGDVIKTSVAYLNMLRTLTT</sequence>
<comment type="similarity">
    <text evidence="10">Belongs to the insect chemoreceptor superfamily. Heteromeric odorant receptor channel (TC 1.A.69) family.</text>
</comment>
<evidence type="ECO:0000256" key="2">
    <source>
        <dbReference type="ARBA" id="ARBA00022475"/>
    </source>
</evidence>
<keyword evidence="4 10" id="KW-0812">Transmembrane</keyword>
<evidence type="ECO:0000256" key="1">
    <source>
        <dbReference type="ARBA" id="ARBA00004651"/>
    </source>
</evidence>
<dbReference type="PANTHER" id="PTHR21137:SF35">
    <property type="entry name" value="ODORANT RECEPTOR 19A-RELATED"/>
    <property type="match status" value="1"/>
</dbReference>
<evidence type="ECO:0000256" key="3">
    <source>
        <dbReference type="ARBA" id="ARBA00022606"/>
    </source>
</evidence>
<comment type="subcellular location">
    <subcellularLocation>
        <location evidence="1 10">Cell membrane</location>
        <topology evidence="1 10">Multi-pass membrane protein</topology>
    </subcellularLocation>
</comment>
<dbReference type="PANTHER" id="PTHR21137">
    <property type="entry name" value="ODORANT RECEPTOR"/>
    <property type="match status" value="1"/>
</dbReference>
<dbReference type="GO" id="GO:0005886">
    <property type="term" value="C:plasma membrane"/>
    <property type="evidence" value="ECO:0007669"/>
    <property type="project" value="UniProtKB-SubCell"/>
</dbReference>
<evidence type="ECO:0000256" key="10">
    <source>
        <dbReference type="RuleBase" id="RU351113"/>
    </source>
</evidence>
<keyword evidence="5 10" id="KW-0552">Olfaction</keyword>
<evidence type="ECO:0000256" key="7">
    <source>
        <dbReference type="ARBA" id="ARBA00023136"/>
    </source>
</evidence>
<comment type="caution">
    <text evidence="11">The sequence shown here is derived from an EMBL/GenBank/DDBJ whole genome shotgun (WGS) entry which is preliminary data.</text>
</comment>
<dbReference type="Pfam" id="PF02949">
    <property type="entry name" value="7tm_6"/>
    <property type="match status" value="1"/>
</dbReference>
<dbReference type="GO" id="GO:0005549">
    <property type="term" value="F:odorant binding"/>
    <property type="evidence" value="ECO:0007669"/>
    <property type="project" value="InterPro"/>
</dbReference>
<feature type="transmembrane region" description="Helical" evidence="10">
    <location>
        <begin position="147"/>
        <end position="165"/>
    </location>
</feature>
<dbReference type="EMBL" id="JADYXP020000009">
    <property type="protein sequence ID" value="KAL0117043.1"/>
    <property type="molecule type" value="Genomic_DNA"/>
</dbReference>
<dbReference type="Proteomes" id="UP001430953">
    <property type="component" value="Unassembled WGS sequence"/>
</dbReference>
<protein>
    <recommendedName>
        <fullName evidence="10">Odorant receptor</fullName>
    </recommendedName>
</protein>
<evidence type="ECO:0000256" key="6">
    <source>
        <dbReference type="ARBA" id="ARBA00022989"/>
    </source>
</evidence>
<keyword evidence="12" id="KW-1185">Reference proteome</keyword>
<dbReference type="GO" id="GO:0007165">
    <property type="term" value="P:signal transduction"/>
    <property type="evidence" value="ECO:0007669"/>
    <property type="project" value="UniProtKB-KW"/>
</dbReference>
<evidence type="ECO:0000313" key="12">
    <source>
        <dbReference type="Proteomes" id="UP001430953"/>
    </source>
</evidence>
<keyword evidence="3 10" id="KW-0716">Sensory transduction</keyword>